<name>A0A922HMX5_DERFA</name>
<feature type="compositionally biased region" description="Basic residues" evidence="1">
    <location>
        <begin position="585"/>
        <end position="603"/>
    </location>
</feature>
<dbReference type="Proteomes" id="UP000790347">
    <property type="component" value="Unassembled WGS sequence"/>
</dbReference>
<feature type="region of interest" description="Disordered" evidence="1">
    <location>
        <begin position="585"/>
        <end position="620"/>
    </location>
</feature>
<evidence type="ECO:0000256" key="1">
    <source>
        <dbReference type="SAM" id="MobiDB-lite"/>
    </source>
</evidence>
<organism evidence="4 5">
    <name type="scientific">Dermatophagoides farinae</name>
    <name type="common">American house dust mite</name>
    <dbReference type="NCBI Taxonomy" id="6954"/>
    <lineage>
        <taxon>Eukaryota</taxon>
        <taxon>Metazoa</taxon>
        <taxon>Ecdysozoa</taxon>
        <taxon>Arthropoda</taxon>
        <taxon>Chelicerata</taxon>
        <taxon>Arachnida</taxon>
        <taxon>Acari</taxon>
        <taxon>Acariformes</taxon>
        <taxon>Sarcoptiformes</taxon>
        <taxon>Astigmata</taxon>
        <taxon>Psoroptidia</taxon>
        <taxon>Analgoidea</taxon>
        <taxon>Pyroglyphidae</taxon>
        <taxon>Dermatophagoidinae</taxon>
        <taxon>Dermatophagoides</taxon>
    </lineage>
</organism>
<gene>
    <name evidence="4" type="ORF">DERF_014790</name>
</gene>
<reference evidence="4" key="2">
    <citation type="journal article" date="2022" name="Res Sq">
        <title>Comparative Genomics Reveals Insights into the Divergent Evolution of Astigmatic Mites and Household Pest Adaptations.</title>
        <authorList>
            <person name="Xiong Q."/>
            <person name="Wan A.T.-Y."/>
            <person name="Liu X.-Y."/>
            <person name="Fung C.S.-H."/>
            <person name="Xiao X."/>
            <person name="Malainual N."/>
            <person name="Hou J."/>
            <person name="Wang L."/>
            <person name="Wang M."/>
            <person name="Yang K."/>
            <person name="Cui Y."/>
            <person name="Leung E."/>
            <person name="Nong W."/>
            <person name="Shin S.-K."/>
            <person name="Au S."/>
            <person name="Jeong K.Y."/>
            <person name="Chew F.T."/>
            <person name="Hui J."/>
            <person name="Leung T.F."/>
            <person name="Tungtrongchitr A."/>
            <person name="Zhong N."/>
            <person name="Liu Z."/>
            <person name="Tsui S."/>
        </authorList>
    </citation>
    <scope>NUCLEOTIDE SEQUENCE</scope>
    <source>
        <strain evidence="4">Derf</strain>
        <tissue evidence="4">Whole organism</tissue>
    </source>
</reference>
<comment type="caution">
    <text evidence="4">The sequence shown here is derived from an EMBL/GenBank/DDBJ whole genome shotgun (WGS) entry which is preliminary data.</text>
</comment>
<keyword evidence="5" id="KW-1185">Reference proteome</keyword>
<feature type="chain" id="PRO_5037505346" evidence="3">
    <location>
        <begin position="22"/>
        <end position="754"/>
    </location>
</feature>
<keyword evidence="2" id="KW-0812">Transmembrane</keyword>
<evidence type="ECO:0000313" key="4">
    <source>
        <dbReference type="EMBL" id="KAH9494072.1"/>
    </source>
</evidence>
<sequence length="754" mass="87647">MNRMEMSTYLFYITLFSMVMAWTVGQTINQIERFCFIDANRIQAMFMMGDYLLFRMNPTTPYRLYHWRSGHLLSSAWNQHDLFVNVSTQHYRLQYLTTMDLCELFSIVSPSVIQQTKHKRSILDNDIVHSLASDLQQLIIDPEKMTGVNDMNNHFRHSPLNKDPYVDVKKYDDIKSQLEMFEARLRTISDRLFQPSSGTMTKPSCGQLIVATFCHFERSFENDICHDSFEQTSKNQQVCWPKTMFYQYLPNDNPSHQLRLIPIPFKYSLMSNLLLLRGLFQMSDPRRFVQISSRLRCHNDKAILARTLIDVIDLHRDDLISGFNLDQFDFLQSRMITGHLEYLDSTKISMAEFFNCFGNSSAIQRPLALQYDHRQPQATNDQIVKVIANKPTYIKPISETVISQSPPKQLARSKVKLDHHTIRSVKMRTSKTLPPKKRQSPTTATFMKTKAIEHRTMMTTITTKTFIANDDEHQAIDTWIYNHHPHQAIERSFERQIDHIVPAATESAKTTTDDEVNHSEPQNVTVNSTQFYEHLIKFKTSQKSKLIIIIIITVLIMAGCLMRRNRHKNTGKDVSFHHDDLSHNYRHWKKKSKSSSEKRSKKPNRIEQNGKSNNTNDGPFEKNIIVMDVKNMQQSSLFDQSFTDRIQTMVDESQLITKMMNQPYKAIYETVSSIRPCPRPIESPPTTSLTLMPELSPPLEPMIEAGDESINFDNNNGLKPINTTINDSIYETIEDENTRLIYILHRLTKSLHIS</sequence>
<feature type="signal peptide" evidence="3">
    <location>
        <begin position="1"/>
        <end position="21"/>
    </location>
</feature>
<evidence type="ECO:0000256" key="2">
    <source>
        <dbReference type="SAM" id="Phobius"/>
    </source>
</evidence>
<accession>A0A922HMX5</accession>
<keyword evidence="2" id="KW-1133">Transmembrane helix</keyword>
<feature type="compositionally biased region" description="Polar residues" evidence="1">
    <location>
        <begin position="606"/>
        <end position="617"/>
    </location>
</feature>
<evidence type="ECO:0000313" key="5">
    <source>
        <dbReference type="Proteomes" id="UP000790347"/>
    </source>
</evidence>
<reference evidence="4" key="1">
    <citation type="submission" date="2013-05" db="EMBL/GenBank/DDBJ databases">
        <authorList>
            <person name="Yim A.K.Y."/>
            <person name="Chan T.F."/>
            <person name="Ji K.M."/>
            <person name="Liu X.Y."/>
            <person name="Zhou J.W."/>
            <person name="Li R.Q."/>
            <person name="Yang K.Y."/>
            <person name="Li J."/>
            <person name="Li M."/>
            <person name="Law P.T.W."/>
            <person name="Wu Y.L."/>
            <person name="Cai Z.L."/>
            <person name="Qin H."/>
            <person name="Bao Y."/>
            <person name="Leung R.K.K."/>
            <person name="Ng P.K.S."/>
            <person name="Zou J."/>
            <person name="Zhong X.J."/>
            <person name="Ran P.X."/>
            <person name="Zhong N.S."/>
            <person name="Liu Z.G."/>
            <person name="Tsui S.K.W."/>
        </authorList>
    </citation>
    <scope>NUCLEOTIDE SEQUENCE</scope>
    <source>
        <strain evidence="4">Derf</strain>
        <tissue evidence="4">Whole organism</tissue>
    </source>
</reference>
<keyword evidence="2" id="KW-0472">Membrane</keyword>
<dbReference type="EMBL" id="ASGP02000008">
    <property type="protein sequence ID" value="KAH9494072.1"/>
    <property type="molecule type" value="Genomic_DNA"/>
</dbReference>
<proteinExistence type="predicted"/>
<keyword evidence="3" id="KW-0732">Signal</keyword>
<dbReference type="AlphaFoldDB" id="A0A922HMX5"/>
<feature type="transmembrane region" description="Helical" evidence="2">
    <location>
        <begin position="546"/>
        <end position="562"/>
    </location>
</feature>
<protein>
    <submittedName>
        <fullName evidence="4">Uncharacterized protein</fullName>
    </submittedName>
</protein>
<evidence type="ECO:0000256" key="3">
    <source>
        <dbReference type="SAM" id="SignalP"/>
    </source>
</evidence>